<dbReference type="AlphaFoldDB" id="A0AAW2CLG3"/>
<protein>
    <submittedName>
        <fullName evidence="1">Uncharacterized protein</fullName>
    </submittedName>
</protein>
<dbReference type="Proteomes" id="UP001459277">
    <property type="component" value="Unassembled WGS sequence"/>
</dbReference>
<gene>
    <name evidence="1" type="ORF">SO802_022051</name>
</gene>
<proteinExistence type="predicted"/>
<comment type="caution">
    <text evidence="1">The sequence shown here is derived from an EMBL/GenBank/DDBJ whole genome shotgun (WGS) entry which is preliminary data.</text>
</comment>
<accession>A0AAW2CLG3</accession>
<sequence length="139" mass="16080">MVLMGVGRFSQNTRFVVGRDLSLRIRFWDNLWCGELPQGIGMHMRLNICVGTMGITHWDALYVRPLQDWEWESVEIFFALLYSTMVGRNEEDKLVWLAYLAGIEKLLFWVPFHIVLCGIYGGGGIARTFEGEERSTIEM</sequence>
<evidence type="ECO:0000313" key="2">
    <source>
        <dbReference type="Proteomes" id="UP001459277"/>
    </source>
</evidence>
<evidence type="ECO:0000313" key="1">
    <source>
        <dbReference type="EMBL" id="KAK9997365.1"/>
    </source>
</evidence>
<reference evidence="1 2" key="1">
    <citation type="submission" date="2024-01" db="EMBL/GenBank/DDBJ databases">
        <title>A telomere-to-telomere, gap-free genome of sweet tea (Lithocarpus litseifolius).</title>
        <authorList>
            <person name="Zhou J."/>
        </authorList>
    </citation>
    <scope>NUCLEOTIDE SEQUENCE [LARGE SCALE GENOMIC DNA]</scope>
    <source>
        <strain evidence="1">Zhou-2022a</strain>
        <tissue evidence="1">Leaf</tissue>
    </source>
</reference>
<dbReference type="EMBL" id="JAZDWU010000007">
    <property type="protein sequence ID" value="KAK9997365.1"/>
    <property type="molecule type" value="Genomic_DNA"/>
</dbReference>
<keyword evidence="2" id="KW-1185">Reference proteome</keyword>
<name>A0AAW2CLG3_9ROSI</name>
<organism evidence="1 2">
    <name type="scientific">Lithocarpus litseifolius</name>
    <dbReference type="NCBI Taxonomy" id="425828"/>
    <lineage>
        <taxon>Eukaryota</taxon>
        <taxon>Viridiplantae</taxon>
        <taxon>Streptophyta</taxon>
        <taxon>Embryophyta</taxon>
        <taxon>Tracheophyta</taxon>
        <taxon>Spermatophyta</taxon>
        <taxon>Magnoliopsida</taxon>
        <taxon>eudicotyledons</taxon>
        <taxon>Gunneridae</taxon>
        <taxon>Pentapetalae</taxon>
        <taxon>rosids</taxon>
        <taxon>fabids</taxon>
        <taxon>Fagales</taxon>
        <taxon>Fagaceae</taxon>
        <taxon>Lithocarpus</taxon>
    </lineage>
</organism>